<reference evidence="2 3" key="1">
    <citation type="journal article" date="2019" name="Int. J. Syst. Evol. Microbiol.">
        <title>The Global Catalogue of Microorganisms (GCM) 10K type strain sequencing project: providing services to taxonomists for standard genome sequencing and annotation.</title>
        <authorList>
            <consortium name="The Broad Institute Genomics Platform"/>
            <consortium name="The Broad Institute Genome Sequencing Center for Infectious Disease"/>
            <person name="Wu L."/>
            <person name="Ma J."/>
        </authorList>
    </citation>
    <scope>NUCLEOTIDE SEQUENCE [LARGE SCALE GENOMIC DNA]</scope>
    <source>
        <strain evidence="2 3">PSRA2</strain>
    </source>
</reference>
<proteinExistence type="inferred from homology"/>
<dbReference type="Proteomes" id="UP001596406">
    <property type="component" value="Unassembled WGS sequence"/>
</dbReference>
<comment type="caution">
    <text evidence="2">The sequence shown here is derived from an EMBL/GenBank/DDBJ whole genome shotgun (WGS) entry which is preliminary data.</text>
</comment>
<comment type="similarity">
    <text evidence="1">Belongs to the CTAG/PCC1 family.</text>
</comment>
<name>A0ABD5U7M8_9EURY</name>
<dbReference type="AlphaFoldDB" id="A0ABD5U7M8"/>
<dbReference type="Gene3D" id="3.30.310.50">
    <property type="entry name" value="Alpha-D-phosphohexomutase, C-terminal domain"/>
    <property type="match status" value="1"/>
</dbReference>
<dbReference type="EMBL" id="JBHSXM010000001">
    <property type="protein sequence ID" value="MFC6836580.1"/>
    <property type="molecule type" value="Genomic_DNA"/>
</dbReference>
<dbReference type="Pfam" id="PF09341">
    <property type="entry name" value="Pcc1"/>
    <property type="match status" value="1"/>
</dbReference>
<evidence type="ECO:0000256" key="1">
    <source>
        <dbReference type="ARBA" id="ARBA00007073"/>
    </source>
</evidence>
<dbReference type="RefSeq" id="WP_304448262.1">
    <property type="nucleotide sequence ID" value="NZ_JARRAH010000001.1"/>
</dbReference>
<organism evidence="2 3">
    <name type="scientific">Halomarina ordinaria</name>
    <dbReference type="NCBI Taxonomy" id="3033939"/>
    <lineage>
        <taxon>Archaea</taxon>
        <taxon>Methanobacteriati</taxon>
        <taxon>Methanobacteriota</taxon>
        <taxon>Stenosarchaea group</taxon>
        <taxon>Halobacteria</taxon>
        <taxon>Halobacteriales</taxon>
        <taxon>Natronomonadaceae</taxon>
        <taxon>Halomarina</taxon>
    </lineage>
</organism>
<evidence type="ECO:0000313" key="3">
    <source>
        <dbReference type="Proteomes" id="UP001596406"/>
    </source>
</evidence>
<dbReference type="NCBIfam" id="NF011470">
    <property type="entry name" value="PRK14887.1"/>
    <property type="match status" value="1"/>
</dbReference>
<keyword evidence="3" id="KW-1185">Reference proteome</keyword>
<accession>A0ABD5U7M8</accession>
<evidence type="ECO:0000313" key="2">
    <source>
        <dbReference type="EMBL" id="MFC6836580.1"/>
    </source>
</evidence>
<dbReference type="InterPro" id="IPR015419">
    <property type="entry name" value="CTAG/Pcc1"/>
</dbReference>
<gene>
    <name evidence="2" type="ORF">ACFQHK_08650</name>
</gene>
<sequence>MASSAPHRVLLEFEYESPDRARLVERCVRQEVGEIAGDRTRATVRRDGATLAVDVVADDLVALRAGLNTWCTLVEVAEGLSEPRRDGAREPSEDTA</sequence>
<protein>
    <submittedName>
        <fullName evidence="2">KEOPS complex subunit Pcc1</fullName>
    </submittedName>
</protein>